<dbReference type="EMBL" id="DSJT01000003">
    <property type="protein sequence ID" value="HEF86841.1"/>
    <property type="molecule type" value="Genomic_DNA"/>
</dbReference>
<evidence type="ECO:0000256" key="1">
    <source>
        <dbReference type="ARBA" id="ARBA00023002"/>
    </source>
</evidence>
<dbReference type="InterPro" id="IPR051691">
    <property type="entry name" value="Metab_Enz_Cyan_OpOx_G3PDH"/>
</dbReference>
<dbReference type="Gene3D" id="3.50.50.60">
    <property type="entry name" value="FAD/NAD(P)-binding domain"/>
    <property type="match status" value="2"/>
</dbReference>
<evidence type="ECO:0000313" key="3">
    <source>
        <dbReference type="EMBL" id="HEF86841.1"/>
    </source>
</evidence>
<dbReference type="PANTHER" id="PTHR42949:SF3">
    <property type="entry name" value="ANAEROBIC GLYCEROL-3-PHOSPHATE DEHYDROGENASE SUBUNIT B"/>
    <property type="match status" value="1"/>
</dbReference>
<dbReference type="InterPro" id="IPR036010">
    <property type="entry name" value="2Fe-2S_ferredoxin-like_sf"/>
</dbReference>
<dbReference type="PRINTS" id="PR00469">
    <property type="entry name" value="PNDRDTASEII"/>
</dbReference>
<dbReference type="InterPro" id="IPR036188">
    <property type="entry name" value="FAD/NAD-bd_sf"/>
</dbReference>
<gene>
    <name evidence="3" type="ORF">ENP55_00735</name>
</gene>
<dbReference type="PANTHER" id="PTHR42949">
    <property type="entry name" value="ANAEROBIC GLYCEROL-3-PHOSPHATE DEHYDROGENASE SUBUNIT B"/>
    <property type="match status" value="1"/>
</dbReference>
<dbReference type="InterPro" id="IPR023753">
    <property type="entry name" value="FAD/NAD-binding_dom"/>
</dbReference>
<dbReference type="SUPFAM" id="SSF54292">
    <property type="entry name" value="2Fe-2S ferredoxin-like"/>
    <property type="match status" value="1"/>
</dbReference>
<proteinExistence type="predicted"/>
<dbReference type="PRINTS" id="PR00368">
    <property type="entry name" value="FADPNR"/>
</dbReference>
<dbReference type="GO" id="GO:0016491">
    <property type="term" value="F:oxidoreductase activity"/>
    <property type="evidence" value="ECO:0007669"/>
    <property type="project" value="UniProtKB-KW"/>
</dbReference>
<evidence type="ECO:0000259" key="2">
    <source>
        <dbReference type="Pfam" id="PF07992"/>
    </source>
</evidence>
<feature type="domain" description="FAD/NAD(P)-binding" evidence="2">
    <location>
        <begin position="121"/>
        <end position="427"/>
    </location>
</feature>
<dbReference type="AlphaFoldDB" id="A0A7C2FDQ8"/>
<protein>
    <submittedName>
        <fullName evidence="3">FAD-binding protein</fullName>
    </submittedName>
</protein>
<dbReference type="InterPro" id="IPR006058">
    <property type="entry name" value="2Fe2S_fd_BS"/>
</dbReference>
<organism evidence="3">
    <name type="scientific">Thermosphaera aggregans</name>
    <dbReference type="NCBI Taxonomy" id="54254"/>
    <lineage>
        <taxon>Archaea</taxon>
        <taxon>Thermoproteota</taxon>
        <taxon>Thermoprotei</taxon>
        <taxon>Desulfurococcales</taxon>
        <taxon>Desulfurococcaceae</taxon>
        <taxon>Thermosphaera</taxon>
    </lineage>
</organism>
<dbReference type="Pfam" id="PF07992">
    <property type="entry name" value="Pyr_redox_2"/>
    <property type="match status" value="1"/>
</dbReference>
<sequence length="486" mass="53458">MRDYRIIEHPIIDFRRGRKVSFTYNGKIVEAYEGESVLAGLYAAGFRVFATSPQGDRLRGAFCMIGRCSSCLSRVNGIPNTRICIEPVRDGLVVESQNGIPDIPLASGENERVVEEVKEVDVLIVGAGPAGLKAAEVLGARGLRVLVTTDHFRAGGQLVKQTHKFFGDTTYYGGVRGFKIAEKLISNLSKNPNVEISTRTFVYGYFKEGFFGAEKIGERSVNLIVKARYVIVASGASERSLLFENNDLPGIMGAGGAQTLMNEYGVKPGEDALVIGSGNVGLIVAYQLLQAGVRVHGIAEVLREIGGWFVHAAKVRRHGVPIYTGHTIVRAEGKDRVEKAVISQVDRDFKPVPGTEKEFNVDLVLLAVGLQPNYSLLSQMGVLMKYLPEAGGLIPLRTKHMETSFRNVFVAGDLSGIEEATTAFIEGEIAAYTILEREGFADAIEKRGRILDYLWNEYRQSPVVQRSRDAKLKVTVSEEEMERLRR</sequence>
<reference evidence="3" key="1">
    <citation type="journal article" date="2020" name="mSystems">
        <title>Genome- and Community-Level Interaction Insights into Carbon Utilization and Element Cycling Functions of Hydrothermarchaeota in Hydrothermal Sediment.</title>
        <authorList>
            <person name="Zhou Z."/>
            <person name="Liu Y."/>
            <person name="Xu W."/>
            <person name="Pan J."/>
            <person name="Luo Z.H."/>
            <person name="Li M."/>
        </authorList>
    </citation>
    <scope>NUCLEOTIDE SEQUENCE [LARGE SCALE GENOMIC DNA]</scope>
    <source>
        <strain evidence="3">SpSt-23</strain>
    </source>
</reference>
<dbReference type="Pfam" id="PF13510">
    <property type="entry name" value="Fer2_4"/>
    <property type="match status" value="1"/>
</dbReference>
<name>A0A7C2FDQ8_9CREN</name>
<dbReference type="CDD" id="cd00207">
    <property type="entry name" value="fer2"/>
    <property type="match status" value="1"/>
</dbReference>
<comment type="caution">
    <text evidence="3">The sequence shown here is derived from an EMBL/GenBank/DDBJ whole genome shotgun (WGS) entry which is preliminary data.</text>
</comment>
<dbReference type="InterPro" id="IPR042204">
    <property type="entry name" value="2Fe-2S-bd_N"/>
</dbReference>
<dbReference type="InterPro" id="IPR001041">
    <property type="entry name" value="2Fe-2S_ferredoxin-type"/>
</dbReference>
<keyword evidence="1" id="KW-0560">Oxidoreductase</keyword>
<dbReference type="Gene3D" id="3.10.20.440">
    <property type="entry name" value="2Fe-2S iron-sulphur cluster binding domain, sarcosine oxidase, alpha subunit, N-terminal domain"/>
    <property type="match status" value="1"/>
</dbReference>
<dbReference type="GO" id="GO:0051537">
    <property type="term" value="F:2 iron, 2 sulfur cluster binding"/>
    <property type="evidence" value="ECO:0007669"/>
    <property type="project" value="InterPro"/>
</dbReference>
<dbReference type="PROSITE" id="PS00197">
    <property type="entry name" value="2FE2S_FER_1"/>
    <property type="match status" value="1"/>
</dbReference>
<dbReference type="SUPFAM" id="SSF51905">
    <property type="entry name" value="FAD/NAD(P)-binding domain"/>
    <property type="match status" value="1"/>
</dbReference>
<accession>A0A7C2FDQ8</accession>